<evidence type="ECO:0000313" key="2">
    <source>
        <dbReference type="EMBL" id="SDS91046.1"/>
    </source>
</evidence>
<keyword evidence="1" id="KW-0472">Membrane</keyword>
<accession>A0A1H1W3H3</accession>
<keyword evidence="3" id="KW-1185">Reference proteome</keyword>
<name>A0A1H1W3H3_9BRAD</name>
<evidence type="ECO:0000313" key="3">
    <source>
        <dbReference type="Proteomes" id="UP000243904"/>
    </source>
</evidence>
<keyword evidence="1" id="KW-1133">Transmembrane helix</keyword>
<sequence>MFPSARLKCSAVFFSVFWTIGMVCWDRSYSEANIIMTVMAGALAAYFWCRIMRRQIPRGRVPARPR</sequence>
<feature type="transmembrane region" description="Helical" evidence="1">
    <location>
        <begin position="7"/>
        <end position="25"/>
    </location>
</feature>
<feature type="transmembrane region" description="Helical" evidence="1">
    <location>
        <begin position="31"/>
        <end position="49"/>
    </location>
</feature>
<dbReference type="Proteomes" id="UP000243904">
    <property type="component" value="Chromosome I"/>
</dbReference>
<dbReference type="RefSeq" id="WP_146688265.1">
    <property type="nucleotide sequence ID" value="NZ_LT629750.1"/>
</dbReference>
<organism evidence="2 3">
    <name type="scientific">Bradyrhizobium canariense</name>
    <dbReference type="NCBI Taxonomy" id="255045"/>
    <lineage>
        <taxon>Bacteria</taxon>
        <taxon>Pseudomonadati</taxon>
        <taxon>Pseudomonadota</taxon>
        <taxon>Alphaproteobacteria</taxon>
        <taxon>Hyphomicrobiales</taxon>
        <taxon>Nitrobacteraceae</taxon>
        <taxon>Bradyrhizobium</taxon>
    </lineage>
</organism>
<dbReference type="AlphaFoldDB" id="A0A1H1W3H3"/>
<proteinExistence type="predicted"/>
<dbReference type="EMBL" id="LT629750">
    <property type="protein sequence ID" value="SDS91046.1"/>
    <property type="molecule type" value="Genomic_DNA"/>
</dbReference>
<protein>
    <submittedName>
        <fullName evidence="2">Uncharacterized protein</fullName>
    </submittedName>
</protein>
<gene>
    <name evidence="2" type="ORF">SAMN05444158_3652</name>
</gene>
<keyword evidence="1" id="KW-0812">Transmembrane</keyword>
<reference evidence="3" key="1">
    <citation type="submission" date="2016-10" db="EMBL/GenBank/DDBJ databases">
        <authorList>
            <person name="Varghese N."/>
            <person name="Submissions S."/>
        </authorList>
    </citation>
    <scope>NUCLEOTIDE SEQUENCE [LARGE SCALE GENOMIC DNA]</scope>
    <source>
        <strain evidence="3">GAS369</strain>
    </source>
</reference>
<evidence type="ECO:0000256" key="1">
    <source>
        <dbReference type="SAM" id="Phobius"/>
    </source>
</evidence>